<sequence>MKKRFNKEMMKRSMRPLWKTDKGLRIRDINLNLFLFMFNEEEDRSRVIMVSPWLYDRCVQLLKPIDENTHPSNIKLDHAPFWVRIYEVSYVGMTTKAGEKIKELIGQVERVEVVHGKGELGSYML</sequence>
<organism evidence="2 3">
    <name type="scientific">Cephalotus follicularis</name>
    <name type="common">Albany pitcher plant</name>
    <dbReference type="NCBI Taxonomy" id="3775"/>
    <lineage>
        <taxon>Eukaryota</taxon>
        <taxon>Viridiplantae</taxon>
        <taxon>Streptophyta</taxon>
        <taxon>Embryophyta</taxon>
        <taxon>Tracheophyta</taxon>
        <taxon>Spermatophyta</taxon>
        <taxon>Magnoliopsida</taxon>
        <taxon>eudicotyledons</taxon>
        <taxon>Gunneridae</taxon>
        <taxon>Pentapetalae</taxon>
        <taxon>rosids</taxon>
        <taxon>fabids</taxon>
        <taxon>Oxalidales</taxon>
        <taxon>Cephalotaceae</taxon>
        <taxon>Cephalotus</taxon>
    </lineage>
</organism>
<name>A0A1Q3AZL7_CEPFO</name>
<reference evidence="3" key="1">
    <citation type="submission" date="2016-04" db="EMBL/GenBank/DDBJ databases">
        <title>Cephalotus genome sequencing.</title>
        <authorList>
            <person name="Fukushima K."/>
            <person name="Hasebe M."/>
            <person name="Fang X."/>
        </authorList>
    </citation>
    <scope>NUCLEOTIDE SEQUENCE [LARGE SCALE GENOMIC DNA]</scope>
    <source>
        <strain evidence="3">cv. St1</strain>
    </source>
</reference>
<gene>
    <name evidence="2" type="ORF">CFOL_v3_04739</name>
</gene>
<comment type="caution">
    <text evidence="2">The sequence shown here is derived from an EMBL/GenBank/DDBJ whole genome shotgun (WGS) entry which is preliminary data.</text>
</comment>
<dbReference type="Pfam" id="PF14111">
    <property type="entry name" value="DUF4283"/>
    <property type="match status" value="1"/>
</dbReference>
<evidence type="ECO:0000313" key="2">
    <source>
        <dbReference type="EMBL" id="GAV61211.1"/>
    </source>
</evidence>
<accession>A0A1Q3AZL7</accession>
<evidence type="ECO:0000259" key="1">
    <source>
        <dbReference type="Pfam" id="PF14111"/>
    </source>
</evidence>
<dbReference type="Proteomes" id="UP000187406">
    <property type="component" value="Unassembled WGS sequence"/>
</dbReference>
<dbReference type="InterPro" id="IPR040256">
    <property type="entry name" value="At4g02000-like"/>
</dbReference>
<dbReference type="EMBL" id="BDDD01000186">
    <property type="protein sequence ID" value="GAV61211.1"/>
    <property type="molecule type" value="Genomic_DNA"/>
</dbReference>
<dbReference type="PANTHER" id="PTHR31286">
    <property type="entry name" value="GLYCINE-RICH CELL WALL STRUCTURAL PROTEIN 1.8-LIKE"/>
    <property type="match status" value="1"/>
</dbReference>
<dbReference type="InParanoid" id="A0A1Q3AZL7"/>
<dbReference type="InterPro" id="IPR025558">
    <property type="entry name" value="DUF4283"/>
</dbReference>
<dbReference type="OrthoDB" id="1750606at2759"/>
<feature type="domain" description="DUF4283" evidence="1">
    <location>
        <begin position="8"/>
        <end position="71"/>
    </location>
</feature>
<keyword evidence="3" id="KW-1185">Reference proteome</keyword>
<evidence type="ECO:0000313" key="3">
    <source>
        <dbReference type="Proteomes" id="UP000187406"/>
    </source>
</evidence>
<protein>
    <submittedName>
        <fullName evidence="2">DUF4283 domain-containing protein</fullName>
    </submittedName>
</protein>
<dbReference type="PANTHER" id="PTHR31286:SF167">
    <property type="entry name" value="OS09G0268800 PROTEIN"/>
    <property type="match status" value="1"/>
</dbReference>
<proteinExistence type="predicted"/>
<dbReference type="AlphaFoldDB" id="A0A1Q3AZL7"/>